<accession>A0ABX2IP51</accession>
<organism evidence="2 3">
    <name type="scientific">Parasulfitobacter algicola</name>
    <dbReference type="NCBI Taxonomy" id="2614809"/>
    <lineage>
        <taxon>Bacteria</taxon>
        <taxon>Pseudomonadati</taxon>
        <taxon>Pseudomonadota</taxon>
        <taxon>Alphaproteobacteria</taxon>
        <taxon>Rhodobacterales</taxon>
        <taxon>Roseobacteraceae</taxon>
        <taxon>Parasulfitobacter</taxon>
    </lineage>
</organism>
<dbReference type="PANTHER" id="PTHR20883:SF48">
    <property type="entry name" value="ECTOINE DIOXYGENASE"/>
    <property type="match status" value="1"/>
</dbReference>
<dbReference type="RefSeq" id="WP_174136872.1">
    <property type="nucleotide sequence ID" value="NZ_JABUFE010000003.1"/>
</dbReference>
<name>A0ABX2IP51_9RHOB</name>
<dbReference type="Proteomes" id="UP000777935">
    <property type="component" value="Unassembled WGS sequence"/>
</dbReference>
<evidence type="ECO:0000313" key="3">
    <source>
        <dbReference type="Proteomes" id="UP000777935"/>
    </source>
</evidence>
<evidence type="ECO:0000313" key="2">
    <source>
        <dbReference type="EMBL" id="NSX54648.1"/>
    </source>
</evidence>
<dbReference type="GO" id="GO:0051213">
    <property type="term" value="F:dioxygenase activity"/>
    <property type="evidence" value="ECO:0007669"/>
    <property type="project" value="UniProtKB-KW"/>
</dbReference>
<dbReference type="Pfam" id="PF05721">
    <property type="entry name" value="PhyH"/>
    <property type="match status" value="1"/>
</dbReference>
<comment type="cofactor">
    <cofactor evidence="1">
        <name>Fe(2+)</name>
        <dbReference type="ChEBI" id="CHEBI:29033"/>
    </cofactor>
</comment>
<keyword evidence="2" id="KW-0223">Dioxygenase</keyword>
<comment type="caution">
    <text evidence="2">The sequence shown here is derived from an EMBL/GenBank/DDBJ whole genome shotgun (WGS) entry which is preliminary data.</text>
</comment>
<dbReference type="Gene3D" id="2.60.120.620">
    <property type="entry name" value="q2cbj1_9rhob like domain"/>
    <property type="match status" value="1"/>
</dbReference>
<dbReference type="EMBL" id="JABUFE010000003">
    <property type="protein sequence ID" value="NSX54648.1"/>
    <property type="molecule type" value="Genomic_DNA"/>
</dbReference>
<evidence type="ECO:0000256" key="1">
    <source>
        <dbReference type="ARBA" id="ARBA00001954"/>
    </source>
</evidence>
<keyword evidence="2" id="KW-0560">Oxidoreductase</keyword>
<gene>
    <name evidence="2" type="ORF">HRQ87_07510</name>
</gene>
<keyword evidence="3" id="KW-1185">Reference proteome</keyword>
<protein>
    <submittedName>
        <fullName evidence="2">Phytanoyl-CoA dioxygenase family protein</fullName>
    </submittedName>
</protein>
<dbReference type="SUPFAM" id="SSF51197">
    <property type="entry name" value="Clavaminate synthase-like"/>
    <property type="match status" value="1"/>
</dbReference>
<dbReference type="PANTHER" id="PTHR20883">
    <property type="entry name" value="PHYTANOYL-COA DIOXYGENASE DOMAIN CONTAINING 1"/>
    <property type="match status" value="1"/>
</dbReference>
<sequence>MKNELQENGCVWIRRALDERALSRFDAACDLGAKPGARLQLDRDVTADLDSLIAAILPKSRPVRLVSFNKTADSNWAVPWHQDRVIVVREKHDVEGFENWSQKSGVWHCEPPVDVLENMLFVRVHLDAADAENGAMQIALGSHKEGRVTSEMAAKIADRYPVETCVAQRGDVLILQMLTLHRSLPSQSKSDRRTFRIDYAACDLSYPLTWVSA</sequence>
<proteinExistence type="predicted"/>
<reference evidence="2 3" key="1">
    <citation type="submission" date="2020-06" db="EMBL/GenBank/DDBJ databases">
        <title>Sulfitobacter algicola sp. nov., isolated from green algae.</title>
        <authorList>
            <person name="Wang C."/>
        </authorList>
    </citation>
    <scope>NUCLEOTIDE SEQUENCE [LARGE SCALE GENOMIC DNA]</scope>
    <source>
        <strain evidence="2 3">1151</strain>
    </source>
</reference>
<dbReference type="InterPro" id="IPR008775">
    <property type="entry name" value="Phytyl_CoA_dOase-like"/>
</dbReference>